<comment type="caution">
    <text evidence="2">The sequence shown here is derived from an EMBL/GenBank/DDBJ whole genome shotgun (WGS) entry which is preliminary data.</text>
</comment>
<keyword evidence="1" id="KW-0472">Membrane</keyword>
<evidence type="ECO:0000313" key="2">
    <source>
        <dbReference type="EMBL" id="MCK6256644.1"/>
    </source>
</evidence>
<accession>A0A9X2BC67</accession>
<proteinExistence type="predicted"/>
<dbReference type="Proteomes" id="UP001139011">
    <property type="component" value="Unassembled WGS sequence"/>
</dbReference>
<keyword evidence="3" id="KW-1185">Reference proteome</keyword>
<evidence type="ECO:0000313" key="3">
    <source>
        <dbReference type="Proteomes" id="UP001139011"/>
    </source>
</evidence>
<keyword evidence="1" id="KW-1133">Transmembrane helix</keyword>
<sequence length="55" mass="6507">MRQWMFHFFLALLAITCFAVYYFVKHASSYFYIISIASSILLTLLSYRQANENSD</sequence>
<organism evidence="2 3">
    <name type="scientific">Fictibacillus marinisediminis</name>
    <dbReference type="NCBI Taxonomy" id="2878389"/>
    <lineage>
        <taxon>Bacteria</taxon>
        <taxon>Bacillati</taxon>
        <taxon>Bacillota</taxon>
        <taxon>Bacilli</taxon>
        <taxon>Bacillales</taxon>
        <taxon>Fictibacillaceae</taxon>
        <taxon>Fictibacillus</taxon>
    </lineage>
</organism>
<reference evidence="2" key="1">
    <citation type="submission" date="2021-09" db="EMBL/GenBank/DDBJ databases">
        <title>Genome analysis of Fictibacillus sp. KIGAM418 isolated from marine sediment.</title>
        <authorList>
            <person name="Seo M.-J."/>
            <person name="Cho E.-S."/>
            <person name="Hwang C.Y."/>
        </authorList>
    </citation>
    <scope>NUCLEOTIDE SEQUENCE</scope>
    <source>
        <strain evidence="2">KIGAM418</strain>
    </source>
</reference>
<evidence type="ECO:0000256" key="1">
    <source>
        <dbReference type="SAM" id="Phobius"/>
    </source>
</evidence>
<gene>
    <name evidence="2" type="ORF">LCY76_08560</name>
</gene>
<dbReference type="RefSeq" id="WP_248252282.1">
    <property type="nucleotide sequence ID" value="NZ_JAIWJX010000002.1"/>
</dbReference>
<protein>
    <submittedName>
        <fullName evidence="2">Uncharacterized protein</fullName>
    </submittedName>
</protein>
<dbReference type="AlphaFoldDB" id="A0A9X2BC67"/>
<feature type="transmembrane region" description="Helical" evidence="1">
    <location>
        <begin position="29"/>
        <end position="47"/>
    </location>
</feature>
<name>A0A9X2BC67_9BACL</name>
<dbReference type="EMBL" id="JAIWJX010000002">
    <property type="protein sequence ID" value="MCK6256644.1"/>
    <property type="molecule type" value="Genomic_DNA"/>
</dbReference>
<keyword evidence="1" id="KW-0812">Transmembrane</keyword>